<gene>
    <name evidence="9" type="ORF">EXE58_13125</name>
</gene>
<feature type="domain" description="Phospholipase D-like" evidence="8">
    <location>
        <begin position="256"/>
        <end position="377"/>
    </location>
</feature>
<organism evidence="9 10">
    <name type="scientific">Nocardioides seonyuensis</name>
    <dbReference type="NCBI Taxonomy" id="2518371"/>
    <lineage>
        <taxon>Bacteria</taxon>
        <taxon>Bacillati</taxon>
        <taxon>Actinomycetota</taxon>
        <taxon>Actinomycetes</taxon>
        <taxon>Propionibacteriales</taxon>
        <taxon>Nocardioidaceae</taxon>
        <taxon>Nocardioides</taxon>
    </lineage>
</organism>
<dbReference type="EC" id="3.1.4.4" evidence="3"/>
<evidence type="ECO:0000259" key="8">
    <source>
        <dbReference type="Pfam" id="PF13091"/>
    </source>
</evidence>
<evidence type="ECO:0000256" key="7">
    <source>
        <dbReference type="SAM" id="SignalP"/>
    </source>
</evidence>
<dbReference type="PANTHER" id="PTHR43856">
    <property type="entry name" value="CARDIOLIPIN HYDROLASE"/>
    <property type="match status" value="1"/>
</dbReference>
<evidence type="ECO:0000256" key="1">
    <source>
        <dbReference type="ARBA" id="ARBA00000798"/>
    </source>
</evidence>
<evidence type="ECO:0000256" key="6">
    <source>
        <dbReference type="ARBA" id="ARBA00023098"/>
    </source>
</evidence>
<dbReference type="InterPro" id="IPR025202">
    <property type="entry name" value="PLD-like_dom"/>
</dbReference>
<dbReference type="GO" id="GO:0004630">
    <property type="term" value="F:phospholipase D activity"/>
    <property type="evidence" value="ECO:0007669"/>
    <property type="project" value="UniProtKB-EC"/>
</dbReference>
<feature type="signal peptide" evidence="7">
    <location>
        <begin position="1"/>
        <end position="24"/>
    </location>
</feature>
<evidence type="ECO:0000256" key="3">
    <source>
        <dbReference type="ARBA" id="ARBA00012027"/>
    </source>
</evidence>
<reference evidence="9 10" key="1">
    <citation type="submission" date="2019-03" db="EMBL/GenBank/DDBJ databases">
        <title>Three New Species of Nocardioides, Nocardioides euryhalodurans sp. nov., Nocardioides seonyuensis sp. nov. and Nocardioides eburneoflavus sp. nov. Iolated from Soil.</title>
        <authorList>
            <person name="Roh S.G."/>
            <person name="Lee C."/>
            <person name="Kim M.-K."/>
            <person name="Kim S.B."/>
        </authorList>
    </citation>
    <scope>NUCLEOTIDE SEQUENCE [LARGE SCALE GENOMIC DNA]</scope>
    <source>
        <strain evidence="9 10">MMS17-SY207-3</strain>
    </source>
</reference>
<evidence type="ECO:0000256" key="5">
    <source>
        <dbReference type="ARBA" id="ARBA00022963"/>
    </source>
</evidence>
<dbReference type="Gene3D" id="3.30.870.10">
    <property type="entry name" value="Endonuclease Chain A"/>
    <property type="match status" value="2"/>
</dbReference>
<dbReference type="GO" id="GO:0016042">
    <property type="term" value="P:lipid catabolic process"/>
    <property type="evidence" value="ECO:0007669"/>
    <property type="project" value="UniProtKB-KW"/>
</dbReference>
<keyword evidence="4" id="KW-0378">Hydrolase</keyword>
<dbReference type="InterPro" id="IPR051406">
    <property type="entry name" value="PLD_domain"/>
</dbReference>
<evidence type="ECO:0000313" key="9">
    <source>
        <dbReference type="EMBL" id="QBX56317.1"/>
    </source>
</evidence>
<dbReference type="RefSeq" id="WP_135268307.1">
    <property type="nucleotide sequence ID" value="NZ_CP038436.1"/>
</dbReference>
<dbReference type="SUPFAM" id="SSF56024">
    <property type="entry name" value="Phospholipase D/nuclease"/>
    <property type="match status" value="2"/>
</dbReference>
<comment type="catalytic activity">
    <reaction evidence="1">
        <text>a 1,2-diacyl-sn-glycero-3-phosphocholine + H2O = a 1,2-diacyl-sn-glycero-3-phosphate + choline + H(+)</text>
        <dbReference type="Rhea" id="RHEA:14445"/>
        <dbReference type="ChEBI" id="CHEBI:15354"/>
        <dbReference type="ChEBI" id="CHEBI:15377"/>
        <dbReference type="ChEBI" id="CHEBI:15378"/>
        <dbReference type="ChEBI" id="CHEBI:57643"/>
        <dbReference type="ChEBI" id="CHEBI:58608"/>
        <dbReference type="EC" id="3.1.4.4"/>
    </reaction>
</comment>
<dbReference type="Proteomes" id="UP000294853">
    <property type="component" value="Chromosome"/>
</dbReference>
<dbReference type="OrthoDB" id="3740959at2"/>
<keyword evidence="10" id="KW-1185">Reference proteome</keyword>
<dbReference type="KEGG" id="nsn:EXE58_13125"/>
<dbReference type="PANTHER" id="PTHR43856:SF1">
    <property type="entry name" value="MITOCHONDRIAL CARDIOLIPIN HYDROLASE"/>
    <property type="match status" value="1"/>
</dbReference>
<protein>
    <recommendedName>
        <fullName evidence="3">phospholipase D</fullName>
        <ecNumber evidence="3">3.1.4.4</ecNumber>
    </recommendedName>
</protein>
<proteinExistence type="inferred from homology"/>
<sequence length="396" mass="44435">MSRWLLATLVALAGLVPVHTTAHAAAHAPRASGTSGCFTAPDGATEACFNDPRPGRPDDAVTRGLMAHVARAGAGDSIRISMFRWDDQLAAQAVIDAQRRGARVEVVADEDVQTKPAGRRVLEKIEAGEPGHQNVVVCRGACMPWAGPGPAPTAQDINHHKLYLFDIAGERSVAVTSSNLERRMHGQVNSMVRSTEPALWRFHTDYFERLRSQGWQGWSEKSRSVRGESIDAFVYPRRRDPVVALLDDVRCDARARTVDVLWAVIQRADVRRSLQELHGRGCRVRVVTTRDLIENWLEVRQTRRGRVLDLPDNRVKTHLVHDKLVLVHARVRGRVRRLTITGNSNATCGGLAYNDEVMWQIEDRWVHETMQRHFDRVFRRAHQGRTAVVPVQAPCR</sequence>
<keyword evidence="5" id="KW-0442">Lipid degradation</keyword>
<name>A0A4P7IJ68_9ACTN</name>
<evidence type="ECO:0000256" key="4">
    <source>
        <dbReference type="ARBA" id="ARBA00022801"/>
    </source>
</evidence>
<feature type="domain" description="Phospholipase D-like" evidence="8">
    <location>
        <begin position="74"/>
        <end position="210"/>
    </location>
</feature>
<feature type="chain" id="PRO_5020332586" description="phospholipase D" evidence="7">
    <location>
        <begin position="25"/>
        <end position="396"/>
    </location>
</feature>
<evidence type="ECO:0000313" key="10">
    <source>
        <dbReference type="Proteomes" id="UP000294853"/>
    </source>
</evidence>
<evidence type="ECO:0000256" key="2">
    <source>
        <dbReference type="ARBA" id="ARBA00008664"/>
    </source>
</evidence>
<dbReference type="GO" id="GO:0016891">
    <property type="term" value="F:RNA endonuclease activity producing 5'-phosphomonoesters, hydrolytic mechanism"/>
    <property type="evidence" value="ECO:0007669"/>
    <property type="project" value="TreeGrafter"/>
</dbReference>
<dbReference type="EMBL" id="CP038436">
    <property type="protein sequence ID" value="QBX56317.1"/>
    <property type="molecule type" value="Genomic_DNA"/>
</dbReference>
<comment type="similarity">
    <text evidence="2">Belongs to the phospholipase D family.</text>
</comment>
<dbReference type="AlphaFoldDB" id="A0A4P7IJ68"/>
<keyword evidence="6" id="KW-0443">Lipid metabolism</keyword>
<accession>A0A4P7IJ68</accession>
<dbReference type="Pfam" id="PF13091">
    <property type="entry name" value="PLDc_2"/>
    <property type="match status" value="2"/>
</dbReference>
<keyword evidence="7" id="KW-0732">Signal</keyword>